<accession>A0AA40BB37</accession>
<dbReference type="AlphaFoldDB" id="A0AA40BB37"/>
<sequence>MVTPSVEERIQPNRRLKRHDSQFRSGGFQDFPGFSLPLVFKCHYTRLRSTLSRSRYLGYRKRAQEKKKKKDVALPPVAHEYSTSPPALTAWAPSPFLQKSAPKPARTPASSELQPTQMPPQPPSFRRSKEDSGRERLKSQQPRTAVPCSQNP</sequence>
<feature type="region of interest" description="Disordered" evidence="1">
    <location>
        <begin position="62"/>
        <end position="152"/>
    </location>
</feature>
<keyword evidence="3" id="KW-1185">Reference proteome</keyword>
<name>A0AA40BB37_9PEZI</name>
<feature type="compositionally biased region" description="Polar residues" evidence="1">
    <location>
        <begin position="139"/>
        <end position="152"/>
    </location>
</feature>
<organism evidence="2 3">
    <name type="scientific">Lasiosphaeris hirsuta</name>
    <dbReference type="NCBI Taxonomy" id="260670"/>
    <lineage>
        <taxon>Eukaryota</taxon>
        <taxon>Fungi</taxon>
        <taxon>Dikarya</taxon>
        <taxon>Ascomycota</taxon>
        <taxon>Pezizomycotina</taxon>
        <taxon>Sordariomycetes</taxon>
        <taxon>Sordariomycetidae</taxon>
        <taxon>Sordariales</taxon>
        <taxon>Lasiosphaeriaceae</taxon>
        <taxon>Lasiosphaeris</taxon>
    </lineage>
</organism>
<feature type="compositionally biased region" description="Basic and acidic residues" evidence="1">
    <location>
        <begin position="127"/>
        <end position="138"/>
    </location>
</feature>
<feature type="compositionally biased region" description="Basic and acidic residues" evidence="1">
    <location>
        <begin position="1"/>
        <end position="11"/>
    </location>
</feature>
<gene>
    <name evidence="2" type="ORF">B0H67DRAFT_57066</name>
</gene>
<evidence type="ECO:0000313" key="2">
    <source>
        <dbReference type="EMBL" id="KAK0731012.1"/>
    </source>
</evidence>
<reference evidence="2" key="1">
    <citation type="submission" date="2023-06" db="EMBL/GenBank/DDBJ databases">
        <title>Genome-scale phylogeny and comparative genomics of the fungal order Sordariales.</title>
        <authorList>
            <consortium name="Lawrence Berkeley National Laboratory"/>
            <person name="Hensen N."/>
            <person name="Bonometti L."/>
            <person name="Westerberg I."/>
            <person name="Brannstrom I.O."/>
            <person name="Guillou S."/>
            <person name="Cros-Aarteil S."/>
            <person name="Calhoun S."/>
            <person name="Haridas S."/>
            <person name="Kuo A."/>
            <person name="Mondo S."/>
            <person name="Pangilinan J."/>
            <person name="Riley R."/>
            <person name="Labutti K."/>
            <person name="Andreopoulos B."/>
            <person name="Lipzen A."/>
            <person name="Chen C."/>
            <person name="Yanf M."/>
            <person name="Daum C."/>
            <person name="Ng V."/>
            <person name="Clum A."/>
            <person name="Steindorff A."/>
            <person name="Ohm R."/>
            <person name="Martin F."/>
            <person name="Silar P."/>
            <person name="Natvig D."/>
            <person name="Lalanne C."/>
            <person name="Gautier V."/>
            <person name="Ament-Velasquez S.L."/>
            <person name="Kruys A."/>
            <person name="Hutchinson M.I."/>
            <person name="Powell A.J."/>
            <person name="Barry K."/>
            <person name="Miller A.N."/>
            <person name="Grigoriev I.V."/>
            <person name="Debuchy R."/>
            <person name="Gladieux P."/>
            <person name="Thoren M.H."/>
            <person name="Johannesson H."/>
        </authorList>
    </citation>
    <scope>NUCLEOTIDE SEQUENCE</scope>
    <source>
        <strain evidence="2">SMH4607-1</strain>
    </source>
</reference>
<dbReference type="Proteomes" id="UP001172102">
    <property type="component" value="Unassembled WGS sequence"/>
</dbReference>
<feature type="region of interest" description="Disordered" evidence="1">
    <location>
        <begin position="1"/>
        <end position="33"/>
    </location>
</feature>
<dbReference type="EMBL" id="JAUKUA010000001">
    <property type="protein sequence ID" value="KAK0731012.1"/>
    <property type="molecule type" value="Genomic_DNA"/>
</dbReference>
<protein>
    <submittedName>
        <fullName evidence="2">Uncharacterized protein</fullName>
    </submittedName>
</protein>
<comment type="caution">
    <text evidence="2">The sequence shown here is derived from an EMBL/GenBank/DDBJ whole genome shotgun (WGS) entry which is preliminary data.</text>
</comment>
<evidence type="ECO:0000256" key="1">
    <source>
        <dbReference type="SAM" id="MobiDB-lite"/>
    </source>
</evidence>
<proteinExistence type="predicted"/>
<evidence type="ECO:0000313" key="3">
    <source>
        <dbReference type="Proteomes" id="UP001172102"/>
    </source>
</evidence>